<feature type="compositionally biased region" description="Low complexity" evidence="1">
    <location>
        <begin position="1"/>
        <end position="18"/>
    </location>
</feature>
<dbReference type="InterPro" id="IPR009597">
    <property type="entry name" value="DUF1206"/>
</dbReference>
<feature type="transmembrane region" description="Helical" evidence="2">
    <location>
        <begin position="122"/>
        <end position="140"/>
    </location>
</feature>
<evidence type="ECO:0000259" key="3">
    <source>
        <dbReference type="Pfam" id="PF06724"/>
    </source>
</evidence>
<feature type="domain" description="DUF1206" evidence="3">
    <location>
        <begin position="207"/>
        <end position="275"/>
    </location>
</feature>
<protein>
    <recommendedName>
        <fullName evidence="3">DUF1206 domain-containing protein</fullName>
    </recommendedName>
</protein>
<evidence type="ECO:0000313" key="4">
    <source>
        <dbReference type="EMBL" id="GHH70425.1"/>
    </source>
</evidence>
<reference evidence="4" key="2">
    <citation type="submission" date="2020-09" db="EMBL/GenBank/DDBJ databases">
        <authorList>
            <person name="Sun Q."/>
            <person name="Zhou Y."/>
        </authorList>
    </citation>
    <scope>NUCLEOTIDE SEQUENCE</scope>
    <source>
        <strain evidence="4">CGMCC 4.7398</strain>
    </source>
</reference>
<accession>A0A919FRN0</accession>
<sequence>MSDYSSSPADDSAPPAVDAARHAQDSSAVQALARGGYVASGVLHLLVAWLAVQLALGRPSGEADASGAFRTLAQAPRGEVILWAVAVGFAALAVWQFATAVVGGPNMERKAAARAKNVAKGVLYAALAVVGVRYAQGAGGRGRSEESMTAGVLAMPGGRWLVAGVGLAIVAVGVYHVVKGLRKKFLRDLAGTGGRSVGRLVVRLGQVGYVDKGIALGIVGGLVAAAAATADASRAGGLDDALRTVRDQQFGAVLLLLIGLGLAAFGFYSFARARFARL</sequence>
<dbReference type="Pfam" id="PF06724">
    <property type="entry name" value="DUF1206"/>
    <property type="match status" value="3"/>
</dbReference>
<dbReference type="Proteomes" id="UP000627369">
    <property type="component" value="Unassembled WGS sequence"/>
</dbReference>
<feature type="transmembrane region" description="Helical" evidence="2">
    <location>
        <begin position="213"/>
        <end position="230"/>
    </location>
</feature>
<reference evidence="4" key="1">
    <citation type="journal article" date="2014" name="Int. J. Syst. Evol. Microbiol.">
        <title>Complete genome sequence of Corynebacterium casei LMG S-19264T (=DSM 44701T), isolated from a smear-ripened cheese.</title>
        <authorList>
            <consortium name="US DOE Joint Genome Institute (JGI-PGF)"/>
            <person name="Walter F."/>
            <person name="Albersmeier A."/>
            <person name="Kalinowski J."/>
            <person name="Ruckert C."/>
        </authorList>
    </citation>
    <scope>NUCLEOTIDE SEQUENCE</scope>
    <source>
        <strain evidence="4">CGMCC 4.7398</strain>
    </source>
</reference>
<keyword evidence="2" id="KW-0472">Membrane</keyword>
<organism evidence="4 5">
    <name type="scientific">Promicromonospora soli</name>
    <dbReference type="NCBI Taxonomy" id="2035533"/>
    <lineage>
        <taxon>Bacteria</taxon>
        <taxon>Bacillati</taxon>
        <taxon>Actinomycetota</taxon>
        <taxon>Actinomycetes</taxon>
        <taxon>Micrococcales</taxon>
        <taxon>Promicromonosporaceae</taxon>
        <taxon>Promicromonospora</taxon>
    </lineage>
</organism>
<feature type="region of interest" description="Disordered" evidence="1">
    <location>
        <begin position="1"/>
        <end position="20"/>
    </location>
</feature>
<feature type="transmembrane region" description="Helical" evidence="2">
    <location>
        <begin position="160"/>
        <end position="178"/>
    </location>
</feature>
<feature type="transmembrane region" description="Helical" evidence="2">
    <location>
        <begin position="250"/>
        <end position="271"/>
    </location>
</feature>
<dbReference type="AlphaFoldDB" id="A0A919FRN0"/>
<proteinExistence type="predicted"/>
<keyword evidence="2" id="KW-1133">Transmembrane helix</keyword>
<gene>
    <name evidence="4" type="ORF">GCM10017772_17040</name>
</gene>
<feature type="domain" description="DUF1206" evidence="3">
    <location>
        <begin position="117"/>
        <end position="182"/>
    </location>
</feature>
<dbReference type="EMBL" id="BNAS01000002">
    <property type="protein sequence ID" value="GHH70425.1"/>
    <property type="molecule type" value="Genomic_DNA"/>
</dbReference>
<comment type="caution">
    <text evidence="4">The sequence shown here is derived from an EMBL/GenBank/DDBJ whole genome shotgun (WGS) entry which is preliminary data.</text>
</comment>
<dbReference type="RefSeq" id="WP_229872273.1">
    <property type="nucleotide sequence ID" value="NZ_BNAS01000002.1"/>
</dbReference>
<keyword evidence="2" id="KW-0812">Transmembrane</keyword>
<keyword evidence="5" id="KW-1185">Reference proteome</keyword>
<evidence type="ECO:0000256" key="2">
    <source>
        <dbReference type="SAM" id="Phobius"/>
    </source>
</evidence>
<evidence type="ECO:0000313" key="5">
    <source>
        <dbReference type="Proteomes" id="UP000627369"/>
    </source>
</evidence>
<feature type="transmembrane region" description="Helical" evidence="2">
    <location>
        <begin position="80"/>
        <end position="102"/>
    </location>
</feature>
<feature type="domain" description="DUF1206" evidence="3">
    <location>
        <begin position="36"/>
        <end position="102"/>
    </location>
</feature>
<feature type="transmembrane region" description="Helical" evidence="2">
    <location>
        <begin position="31"/>
        <end position="52"/>
    </location>
</feature>
<name>A0A919FRN0_9MICO</name>
<evidence type="ECO:0000256" key="1">
    <source>
        <dbReference type="SAM" id="MobiDB-lite"/>
    </source>
</evidence>